<dbReference type="Proteomes" id="UP000645217">
    <property type="component" value="Unassembled WGS sequence"/>
</dbReference>
<protein>
    <submittedName>
        <fullName evidence="1">Uncharacterized protein</fullName>
    </submittedName>
</protein>
<name>A0A917QQM0_9ACTN</name>
<keyword evidence="2" id="KW-1185">Reference proteome</keyword>
<organism evidence="1 2">
    <name type="scientific">Sphaerisporangium melleum</name>
    <dbReference type="NCBI Taxonomy" id="321316"/>
    <lineage>
        <taxon>Bacteria</taxon>
        <taxon>Bacillati</taxon>
        <taxon>Actinomycetota</taxon>
        <taxon>Actinomycetes</taxon>
        <taxon>Streptosporangiales</taxon>
        <taxon>Streptosporangiaceae</taxon>
        <taxon>Sphaerisporangium</taxon>
    </lineage>
</organism>
<sequence length="209" mass="22974">MRNSKSPIRKSTLIARTKVVKVGVSTHHRADARGTGMRRTDETLQIPELARQVVGLVAPEELPLFEPTCQAYFSSGRKARSGRRRLTELEFDGQEIIPLVTTAALGATIAVADFLASRFYETAFEESGGDAWIRRVVRRVLGFFRRSRRRPAMRSLPVPPSFSSQQLAEVREVAARTAAALDMPPEKAALIADTIVGRLTSSGPSSPDE</sequence>
<accession>A0A917QQM0</accession>
<proteinExistence type="predicted"/>
<reference evidence="1" key="1">
    <citation type="journal article" date="2014" name="Int. J. Syst. Evol. Microbiol.">
        <title>Complete genome sequence of Corynebacterium casei LMG S-19264T (=DSM 44701T), isolated from a smear-ripened cheese.</title>
        <authorList>
            <consortium name="US DOE Joint Genome Institute (JGI-PGF)"/>
            <person name="Walter F."/>
            <person name="Albersmeier A."/>
            <person name="Kalinowski J."/>
            <person name="Ruckert C."/>
        </authorList>
    </citation>
    <scope>NUCLEOTIDE SEQUENCE</scope>
    <source>
        <strain evidence="1">JCM 13064</strain>
    </source>
</reference>
<evidence type="ECO:0000313" key="2">
    <source>
        <dbReference type="Proteomes" id="UP000645217"/>
    </source>
</evidence>
<dbReference type="EMBL" id="BMNT01000001">
    <property type="protein sequence ID" value="GGK63110.1"/>
    <property type="molecule type" value="Genomic_DNA"/>
</dbReference>
<dbReference type="AlphaFoldDB" id="A0A917QQM0"/>
<comment type="caution">
    <text evidence="1">The sequence shown here is derived from an EMBL/GenBank/DDBJ whole genome shotgun (WGS) entry which is preliminary data.</text>
</comment>
<evidence type="ECO:0000313" key="1">
    <source>
        <dbReference type="EMBL" id="GGK63110.1"/>
    </source>
</evidence>
<gene>
    <name evidence="1" type="ORF">GCM10007964_02790</name>
</gene>
<reference evidence="1" key="2">
    <citation type="submission" date="2020-09" db="EMBL/GenBank/DDBJ databases">
        <authorList>
            <person name="Sun Q."/>
            <person name="Ohkuma M."/>
        </authorList>
    </citation>
    <scope>NUCLEOTIDE SEQUENCE</scope>
    <source>
        <strain evidence="1">JCM 13064</strain>
    </source>
</reference>